<name>A0ABP5AJK4_9ACTN</name>
<dbReference type="Gene3D" id="1.10.640.10">
    <property type="entry name" value="Haem peroxidase domain superfamily, animal type"/>
    <property type="match status" value="1"/>
</dbReference>
<keyword evidence="3" id="KW-0732">Signal</keyword>
<dbReference type="SUPFAM" id="SSF51120">
    <property type="entry name" value="beta-Roll"/>
    <property type="match status" value="1"/>
</dbReference>
<dbReference type="SUPFAM" id="SSF49265">
    <property type="entry name" value="Fibronectin type III"/>
    <property type="match status" value="1"/>
</dbReference>
<evidence type="ECO:0000256" key="1">
    <source>
        <dbReference type="ARBA" id="ARBA00004613"/>
    </source>
</evidence>
<feature type="region of interest" description="Disordered" evidence="7">
    <location>
        <begin position="300"/>
        <end position="343"/>
    </location>
</feature>
<keyword evidence="10" id="KW-1185">Reference proteome</keyword>
<dbReference type="PROSITE" id="PS50853">
    <property type="entry name" value="FN3"/>
    <property type="match status" value="2"/>
</dbReference>
<dbReference type="InterPro" id="IPR032812">
    <property type="entry name" value="SbsA_Ig"/>
</dbReference>
<feature type="compositionally biased region" description="Acidic residues" evidence="7">
    <location>
        <begin position="313"/>
        <end position="329"/>
    </location>
</feature>
<dbReference type="Gene3D" id="2.60.40.10">
    <property type="entry name" value="Immunoglobulins"/>
    <property type="match status" value="1"/>
</dbReference>
<gene>
    <name evidence="9" type="ORF">GCM10009737_14690</name>
</gene>
<keyword evidence="5" id="KW-0378">Hydrolase</keyword>
<keyword evidence="2" id="KW-0964">Secreted</keyword>
<dbReference type="InterPro" id="IPR036116">
    <property type="entry name" value="FN3_sf"/>
</dbReference>
<dbReference type="InterPro" id="IPR003961">
    <property type="entry name" value="FN3_dom"/>
</dbReference>
<dbReference type="InterPro" id="IPR037120">
    <property type="entry name" value="Haem_peroxidase_sf_animal"/>
</dbReference>
<proteinExistence type="predicted"/>
<evidence type="ECO:0000313" key="9">
    <source>
        <dbReference type="EMBL" id="GAA1914407.1"/>
    </source>
</evidence>
<evidence type="ECO:0000256" key="7">
    <source>
        <dbReference type="SAM" id="MobiDB-lite"/>
    </source>
</evidence>
<evidence type="ECO:0000256" key="4">
    <source>
        <dbReference type="ARBA" id="ARBA00023180"/>
    </source>
</evidence>
<dbReference type="PANTHER" id="PTHR11475:SF4">
    <property type="entry name" value="CHORION PEROXIDASE"/>
    <property type="match status" value="1"/>
</dbReference>
<dbReference type="PROSITE" id="PS50292">
    <property type="entry name" value="PEROXIDASE_3"/>
    <property type="match status" value="1"/>
</dbReference>
<evidence type="ECO:0000256" key="2">
    <source>
        <dbReference type="ARBA" id="ARBA00022525"/>
    </source>
</evidence>
<dbReference type="InterPro" id="IPR019791">
    <property type="entry name" value="Haem_peroxidase_animal"/>
</dbReference>
<keyword evidence="4" id="KW-0325">Glycoprotein</keyword>
<dbReference type="SMART" id="SM00060">
    <property type="entry name" value="FN3"/>
    <property type="match status" value="2"/>
</dbReference>
<dbReference type="CDD" id="cd09821">
    <property type="entry name" value="An_peroxidase_bacterial_2"/>
    <property type="match status" value="1"/>
</dbReference>
<dbReference type="Proteomes" id="UP001501612">
    <property type="component" value="Unassembled WGS sequence"/>
</dbReference>
<feature type="domain" description="Fibronectin type-III" evidence="8">
    <location>
        <begin position="1453"/>
        <end position="1546"/>
    </location>
</feature>
<feature type="domain" description="Fibronectin type-III" evidence="8">
    <location>
        <begin position="1547"/>
        <end position="1648"/>
    </location>
</feature>
<evidence type="ECO:0000256" key="5">
    <source>
        <dbReference type="ARBA" id="ARBA00023295"/>
    </source>
</evidence>
<reference evidence="10" key="1">
    <citation type="journal article" date="2019" name="Int. J. Syst. Evol. Microbiol.">
        <title>The Global Catalogue of Microorganisms (GCM) 10K type strain sequencing project: providing services to taxonomists for standard genome sequencing and annotation.</title>
        <authorList>
            <consortium name="The Broad Institute Genomics Platform"/>
            <consortium name="The Broad Institute Genome Sequencing Center for Infectious Disease"/>
            <person name="Wu L."/>
            <person name="Ma J."/>
        </authorList>
    </citation>
    <scope>NUCLEOTIDE SEQUENCE [LARGE SCALE GENOMIC DNA]</scope>
    <source>
        <strain evidence="10">JCM 14046</strain>
    </source>
</reference>
<dbReference type="InterPro" id="IPR010255">
    <property type="entry name" value="Haem_peroxidase_sf"/>
</dbReference>
<protein>
    <recommendedName>
        <fullName evidence="8">Fibronectin type-III domain-containing protein</fullName>
    </recommendedName>
</protein>
<dbReference type="SUPFAM" id="SSF48113">
    <property type="entry name" value="Heme-dependent peroxidases"/>
    <property type="match status" value="1"/>
</dbReference>
<dbReference type="RefSeq" id="WP_344005681.1">
    <property type="nucleotide sequence ID" value="NZ_BAAAMY010000004.1"/>
</dbReference>
<dbReference type="Pfam" id="PF13205">
    <property type="entry name" value="Big_5"/>
    <property type="match status" value="1"/>
</dbReference>
<keyword evidence="6" id="KW-0624">Polysaccharide degradation</keyword>
<keyword evidence="6" id="KW-0119">Carbohydrate metabolism</keyword>
<dbReference type="Gene3D" id="2.150.10.10">
    <property type="entry name" value="Serralysin-like metalloprotease, C-terminal"/>
    <property type="match status" value="1"/>
</dbReference>
<sequence>MHPQHPPATGRLARASALLGLVAASLTVVLTGPATSPATAAAAPGQGFTVTAGDLSFILKQIRIAERHAATRTASNPCGTLVGSAPNQVPDRLAGLGLRTVDGTCNNLFGGREGFGAAHRAFPRVTPARFRDAQGAPPGFPAQAGSSYTQKKGFVYDAEPRLVSNLVVDQTSSNPAAVSAAGFPVRTQGNPGAFPCTTDPDPLAPDPVVGVPAGCVPSNQTLPIPNVTTDVGLSPPFNSVFTFFGQFFDHGVDQTVKGGGTVVVPLAADDPLRTVGPDRKPGTGDEVPASRAFMVLDRALNQPGPDGVVGDDLTTEADESADDVTDAENTDSPWVDQSQTYTSHPSHQVFLREYRLDGDHPVATGRLLGGLGSGETYPGSPDGRSGLATWASTKKQAAEVLGLRLSDADATDVPLLATDPYGQFVPGPNGLPQYVRADGSLVEGDLADPVAPPTDVERFHVPFLTDIAHHADPSPRDVDRDPSTPAVAPTPDPDDTPSSTGSGQPAGTYDDEMLDAHFAAGDGRVNENIALSAVHQVFHSEHDRLVADIERTLAQSGNAALSTAFHAVDPTASDPSQRTFTYGDRLFQAARFVNEMEYQHLVFEEFGRKVQPAIHPFRVYTPDVDPATVAEFAHAVYRFGHSMLDDDVARRNADGSDSSLPLLTAFLNPIAYQEGGSAGILTPEEAAGSIFLGSSDQVGNEIDEFVTETLRNNLVGLPLDLATLNIARARDAGVPSLNQFRRTVHAETGDSQLTPYGSWAELGQALRHPETLVNLVAAYGRHPSILAASSVSGRRTAAKALVDPTAEPTTDPTAVPADAAAFLFGTDGRDLVGCDAPDAGCRDWSDVGGRPSTGLDDVDLWVGGLAENTNVFGGLLGSTFNHVFQTQMELLQDADRFYYLHRTPGLNLRAQLEGNSFAELIQRNTEGTTALKSDVFATADCRFALGNLAGTPAGYASSGASVTDDPGSQCDENALLLRRPDGTLQYRSTNAVDPPGINGQAVYQGTPGVDRVYGGNDNDTVWGDDGADRVDGGGGDDVALGGDGDDVITDVGGADVPKGGPGDDAVEAGPGDDIVMGGDGQDLLSGGTNDNEEFGGNGDDLIMAGTGGDVAFGDAGDDWIQGGTGQDLLIGDHGAPFFDDPGEPTPGHDVFLGQAGENDYDAEGGDDVMAQNAAVDRNAGAGGFDWAIHQYDTVGADDDMSVNNFLDGLPQPVVVNRDRWQEVEGDSGSAFDDTIRGTEDVHREVGGGGFTGCNALDRAGVDRIAGLDPLLPPLTQDLAPVVAGSAAGACPLSGPVWGEGDILLGGAGSDLIEGRGGDDVIDGDRHLQVRLSVRTDPADPATEIGTTDRIEGRALSGGFGPQTSGETLQKAIMDGDVDPGRVVSVREISTTPHGSETDTAVYPGPRAQYTVTVGADGSTVTVADTGPGVGTGTDTLRGMERLRFADQTVLIAPPAAPVLGATTPGPERVAVAFTGVDPATSVLDLEVLAADGSVLRTVRRVPLTATSVRVTALTAGVPVSFRMVARSAFGTSSTSNTVGPVLPLAPLPAAPSITSVTAGDRLATLRLAAGASRPDAAPTTEYRVRVYVGGVYQRTALGYTDLGSDVVVRSLVNGTAYTFQAYAVSGSGTSPFSAMTGPVTPADTTPPTVTATSPVDGTVGVSRGASPRVTFSEAVDGVSPTSVRLVTAAGVETPTTLTLSANRRSLLVDPVPPLLPTTQYRLVLTGGGDAIHDAAGNPLTDRTVVLTTR</sequence>
<comment type="subcellular location">
    <subcellularLocation>
        <location evidence="1">Secreted</location>
    </subcellularLocation>
</comment>
<evidence type="ECO:0000313" key="10">
    <source>
        <dbReference type="Proteomes" id="UP001501612"/>
    </source>
</evidence>
<feature type="region of interest" description="Disordered" evidence="7">
    <location>
        <begin position="468"/>
        <end position="510"/>
    </location>
</feature>
<dbReference type="Gene3D" id="2.60.40.1220">
    <property type="match status" value="1"/>
</dbReference>
<keyword evidence="5" id="KW-0326">Glycosidase</keyword>
<dbReference type="EMBL" id="BAAAMY010000004">
    <property type="protein sequence ID" value="GAA1914407.1"/>
    <property type="molecule type" value="Genomic_DNA"/>
</dbReference>
<feature type="compositionally biased region" description="Polar residues" evidence="7">
    <location>
        <begin position="330"/>
        <end position="343"/>
    </location>
</feature>
<dbReference type="PANTHER" id="PTHR11475">
    <property type="entry name" value="OXIDASE/PEROXIDASE"/>
    <property type="match status" value="1"/>
</dbReference>
<dbReference type="Pfam" id="PF00353">
    <property type="entry name" value="HemolysinCabind"/>
    <property type="match status" value="5"/>
</dbReference>
<accession>A0ABP5AJK4</accession>
<dbReference type="InterPro" id="IPR014755">
    <property type="entry name" value="Cu-Rt/internalin_Ig-like"/>
</dbReference>
<dbReference type="InterPro" id="IPR001343">
    <property type="entry name" value="Hemolysn_Ca-bd"/>
</dbReference>
<dbReference type="PRINTS" id="PR00313">
    <property type="entry name" value="CABNDNGRPT"/>
</dbReference>
<dbReference type="InterPro" id="IPR013783">
    <property type="entry name" value="Ig-like_fold"/>
</dbReference>
<dbReference type="CDD" id="cd00063">
    <property type="entry name" value="FN3"/>
    <property type="match status" value="2"/>
</dbReference>
<dbReference type="InterPro" id="IPR011049">
    <property type="entry name" value="Serralysin-like_metalloprot_C"/>
</dbReference>
<comment type="caution">
    <text evidence="9">The sequence shown here is derived from an EMBL/GenBank/DDBJ whole genome shotgun (WGS) entry which is preliminary data.</text>
</comment>
<evidence type="ECO:0000256" key="6">
    <source>
        <dbReference type="ARBA" id="ARBA00023326"/>
    </source>
</evidence>
<evidence type="ECO:0000259" key="8">
    <source>
        <dbReference type="PROSITE" id="PS50853"/>
    </source>
</evidence>
<evidence type="ECO:0000256" key="3">
    <source>
        <dbReference type="ARBA" id="ARBA00022729"/>
    </source>
</evidence>
<feature type="compositionally biased region" description="Basic and acidic residues" evidence="7">
    <location>
        <begin position="468"/>
        <end position="482"/>
    </location>
</feature>
<organism evidence="9 10">
    <name type="scientific">Nocardioides lentus</name>
    <dbReference type="NCBI Taxonomy" id="338077"/>
    <lineage>
        <taxon>Bacteria</taxon>
        <taxon>Bacillati</taxon>
        <taxon>Actinomycetota</taxon>
        <taxon>Actinomycetes</taxon>
        <taxon>Propionibacteriales</taxon>
        <taxon>Nocardioidaceae</taxon>
        <taxon>Nocardioides</taxon>
    </lineage>
</organism>
<dbReference type="Pfam" id="PF03098">
    <property type="entry name" value="An_peroxidase"/>
    <property type="match status" value="2"/>
</dbReference>